<evidence type="ECO:0008006" key="3">
    <source>
        <dbReference type="Google" id="ProtNLM"/>
    </source>
</evidence>
<dbReference type="AlphaFoldDB" id="I8HZ21"/>
<dbReference type="RefSeq" id="WP_007186921.1">
    <property type="nucleotide sequence ID" value="NZ_AKGD01000003.1"/>
</dbReference>
<dbReference type="Pfam" id="PF10698">
    <property type="entry name" value="DUF2505"/>
    <property type="match status" value="1"/>
</dbReference>
<protein>
    <recommendedName>
        <fullName evidence="3">DUF2505 domain-containing protein</fullName>
    </recommendedName>
</protein>
<organism evidence="1 2">
    <name type="scientific">Hydrocarboniphaga effusa AP103</name>
    <dbReference type="NCBI Taxonomy" id="1172194"/>
    <lineage>
        <taxon>Bacteria</taxon>
        <taxon>Pseudomonadati</taxon>
        <taxon>Pseudomonadota</taxon>
        <taxon>Gammaproteobacteria</taxon>
        <taxon>Nevskiales</taxon>
        <taxon>Nevskiaceae</taxon>
        <taxon>Hydrocarboniphaga</taxon>
    </lineage>
</organism>
<evidence type="ECO:0000313" key="2">
    <source>
        <dbReference type="Proteomes" id="UP000003704"/>
    </source>
</evidence>
<name>I8HZ21_9GAMM</name>
<dbReference type="OrthoDB" id="7062407at2"/>
<dbReference type="InterPro" id="IPR019639">
    <property type="entry name" value="DUF2505"/>
</dbReference>
<keyword evidence="2" id="KW-1185">Reference proteome</keyword>
<dbReference type="Proteomes" id="UP000003704">
    <property type="component" value="Unassembled WGS sequence"/>
</dbReference>
<evidence type="ECO:0000313" key="1">
    <source>
        <dbReference type="EMBL" id="EIT68791.1"/>
    </source>
</evidence>
<sequence>MNFSIELQYPAAAETVMKMIVDRHYFERKYQALEVADFEITDDRLSADAFSIDFRFRAAGATNIPEFARKFVGDAIRVKQTERWRIAQRRGAIEIDIAGAPVSVQADMHLLAKGADQSTLKLDWTIRCGVPLLGGKVEKLVAEDVRRRAEADGAVSARLVGDYA</sequence>
<dbReference type="EMBL" id="AKGD01000003">
    <property type="protein sequence ID" value="EIT68791.1"/>
    <property type="molecule type" value="Genomic_DNA"/>
</dbReference>
<gene>
    <name evidence="1" type="ORF">WQQ_39860</name>
</gene>
<dbReference type="STRING" id="1172194.WQQ_39860"/>
<reference evidence="1 2" key="1">
    <citation type="journal article" date="2012" name="J. Bacteriol.">
        <title>Genome Sequence of n-Alkane-Degrading Hydrocarboniphaga effusa Strain AP103T (ATCC BAA-332T).</title>
        <authorList>
            <person name="Chang H.K."/>
            <person name="Zylstra G.J."/>
            <person name="Chae J.C."/>
        </authorList>
    </citation>
    <scope>NUCLEOTIDE SEQUENCE [LARGE SCALE GENOMIC DNA]</scope>
    <source>
        <strain evidence="1 2">AP103</strain>
    </source>
</reference>
<accession>I8HZ21</accession>
<proteinExistence type="predicted"/>
<comment type="caution">
    <text evidence="1">The sequence shown here is derived from an EMBL/GenBank/DDBJ whole genome shotgun (WGS) entry which is preliminary data.</text>
</comment>